<organism evidence="1 2">
    <name type="scientific">Polyporus arcularius HHB13444</name>
    <dbReference type="NCBI Taxonomy" id="1314778"/>
    <lineage>
        <taxon>Eukaryota</taxon>
        <taxon>Fungi</taxon>
        <taxon>Dikarya</taxon>
        <taxon>Basidiomycota</taxon>
        <taxon>Agaricomycotina</taxon>
        <taxon>Agaricomycetes</taxon>
        <taxon>Polyporales</taxon>
        <taxon>Polyporaceae</taxon>
        <taxon>Polyporus</taxon>
    </lineage>
</organism>
<dbReference type="SUPFAM" id="SSF50630">
    <property type="entry name" value="Acid proteases"/>
    <property type="match status" value="1"/>
</dbReference>
<dbReference type="STRING" id="1314778.A0A5C3P599"/>
<gene>
    <name evidence="1" type="ORF">K466DRAFT_567223</name>
</gene>
<proteinExistence type="predicted"/>
<dbReference type="AlphaFoldDB" id="A0A5C3P599"/>
<reference evidence="1 2" key="1">
    <citation type="journal article" date="2019" name="Nat. Ecol. Evol.">
        <title>Megaphylogeny resolves global patterns of mushroom evolution.</title>
        <authorList>
            <person name="Varga T."/>
            <person name="Krizsan K."/>
            <person name="Foldi C."/>
            <person name="Dima B."/>
            <person name="Sanchez-Garcia M."/>
            <person name="Sanchez-Ramirez S."/>
            <person name="Szollosi G.J."/>
            <person name="Szarkandi J.G."/>
            <person name="Papp V."/>
            <person name="Albert L."/>
            <person name="Andreopoulos W."/>
            <person name="Angelini C."/>
            <person name="Antonin V."/>
            <person name="Barry K.W."/>
            <person name="Bougher N.L."/>
            <person name="Buchanan P."/>
            <person name="Buyck B."/>
            <person name="Bense V."/>
            <person name="Catcheside P."/>
            <person name="Chovatia M."/>
            <person name="Cooper J."/>
            <person name="Damon W."/>
            <person name="Desjardin D."/>
            <person name="Finy P."/>
            <person name="Geml J."/>
            <person name="Haridas S."/>
            <person name="Hughes K."/>
            <person name="Justo A."/>
            <person name="Karasinski D."/>
            <person name="Kautmanova I."/>
            <person name="Kiss B."/>
            <person name="Kocsube S."/>
            <person name="Kotiranta H."/>
            <person name="LaButti K.M."/>
            <person name="Lechner B.E."/>
            <person name="Liimatainen K."/>
            <person name="Lipzen A."/>
            <person name="Lukacs Z."/>
            <person name="Mihaltcheva S."/>
            <person name="Morgado L.N."/>
            <person name="Niskanen T."/>
            <person name="Noordeloos M.E."/>
            <person name="Ohm R.A."/>
            <person name="Ortiz-Santana B."/>
            <person name="Ovrebo C."/>
            <person name="Racz N."/>
            <person name="Riley R."/>
            <person name="Savchenko A."/>
            <person name="Shiryaev A."/>
            <person name="Soop K."/>
            <person name="Spirin V."/>
            <person name="Szebenyi C."/>
            <person name="Tomsovsky M."/>
            <person name="Tulloss R.E."/>
            <person name="Uehling J."/>
            <person name="Grigoriev I.V."/>
            <person name="Vagvolgyi C."/>
            <person name="Papp T."/>
            <person name="Martin F.M."/>
            <person name="Miettinen O."/>
            <person name="Hibbett D.S."/>
            <person name="Nagy L.G."/>
        </authorList>
    </citation>
    <scope>NUCLEOTIDE SEQUENCE [LARGE SCALE GENOMIC DNA]</scope>
    <source>
        <strain evidence="1 2">HHB13444</strain>
    </source>
</reference>
<protein>
    <submittedName>
        <fullName evidence="1">Uncharacterized protein</fullName>
    </submittedName>
</protein>
<dbReference type="Proteomes" id="UP000308197">
    <property type="component" value="Unassembled WGS sequence"/>
</dbReference>
<dbReference type="EMBL" id="ML211317">
    <property type="protein sequence ID" value="TFK84422.1"/>
    <property type="molecule type" value="Genomic_DNA"/>
</dbReference>
<evidence type="ECO:0000313" key="1">
    <source>
        <dbReference type="EMBL" id="TFK84422.1"/>
    </source>
</evidence>
<name>A0A5C3P599_9APHY</name>
<keyword evidence="2" id="KW-1185">Reference proteome</keyword>
<dbReference type="InterPro" id="IPR021109">
    <property type="entry name" value="Peptidase_aspartic_dom_sf"/>
</dbReference>
<dbReference type="InParanoid" id="A0A5C3P599"/>
<accession>A0A5C3P599</accession>
<evidence type="ECO:0000313" key="2">
    <source>
        <dbReference type="Proteomes" id="UP000308197"/>
    </source>
</evidence>
<sequence length="176" mass="18829">MTDVSSPFAVAWLRGVVTQISNNLLTPPVSGLMGLGFKSISSSNAQALEPGGMVNCGAVNTSLYEYTGDIHYQHIPEATGSRTWLIPGSEALTGDNAGYYTYPCDTNVTVTMKFRNSSISWPISNANVYSVFRASPVIPITLASLKLKRMNRNGTRSDTGRVAVEVRESCGVGQAC</sequence>